<dbReference type="PRINTS" id="PR02008">
    <property type="entry name" value="RCMTFAMILY"/>
</dbReference>
<comment type="caution">
    <text evidence="6">Lacks conserved residue(s) required for the propagation of feature annotation.</text>
</comment>
<dbReference type="Gene3D" id="2.30.130.60">
    <property type="match status" value="1"/>
</dbReference>
<accession>A0ABV0F2P0</accession>
<dbReference type="CDD" id="cd02440">
    <property type="entry name" value="AdoMet_MTases"/>
    <property type="match status" value="1"/>
</dbReference>
<dbReference type="InterPro" id="IPR001678">
    <property type="entry name" value="MeTrfase_RsmB-F_NOP2_dom"/>
</dbReference>
<dbReference type="InterPro" id="IPR023267">
    <property type="entry name" value="RCMT"/>
</dbReference>
<dbReference type="RefSeq" id="WP_161869334.1">
    <property type="nucleotide sequence ID" value="NZ_MAEI02000001.1"/>
</dbReference>
<dbReference type="SUPFAM" id="SSF53335">
    <property type="entry name" value="S-adenosyl-L-methionine-dependent methyltransferases"/>
    <property type="match status" value="1"/>
</dbReference>
<evidence type="ECO:0000313" key="9">
    <source>
        <dbReference type="Proteomes" id="UP001429357"/>
    </source>
</evidence>
<dbReference type="Pfam" id="PF17126">
    <property type="entry name" value="RsmF_methylt_CI"/>
    <property type="match status" value="1"/>
</dbReference>
<feature type="domain" description="SAM-dependent MTase RsmB/NOP-type" evidence="7">
    <location>
        <begin position="11"/>
        <end position="297"/>
    </location>
</feature>
<keyword evidence="9" id="KW-1185">Reference proteome</keyword>
<evidence type="ECO:0000256" key="5">
    <source>
        <dbReference type="ARBA" id="ARBA00022884"/>
    </source>
</evidence>
<gene>
    <name evidence="8" type="ORF">BAU18_000896</name>
</gene>
<evidence type="ECO:0000256" key="6">
    <source>
        <dbReference type="PROSITE-ProRule" id="PRU01023"/>
    </source>
</evidence>
<keyword evidence="2 6" id="KW-0489">Methyltransferase</keyword>
<keyword evidence="5 6" id="KW-0694">RNA-binding</keyword>
<proteinExistence type="inferred from homology"/>
<protein>
    <recommendedName>
        <fullName evidence="7">SAM-dependent MTase RsmB/NOP-type domain-containing protein</fullName>
    </recommendedName>
</protein>
<dbReference type="Pfam" id="PF13636">
    <property type="entry name" value="Methyltranf_PUA"/>
    <property type="match status" value="1"/>
</dbReference>
<evidence type="ECO:0000256" key="4">
    <source>
        <dbReference type="ARBA" id="ARBA00022691"/>
    </source>
</evidence>
<evidence type="ECO:0000256" key="2">
    <source>
        <dbReference type="ARBA" id="ARBA00022603"/>
    </source>
</evidence>
<reference evidence="9" key="1">
    <citation type="submission" date="2016-06" db="EMBL/GenBank/DDBJ databases">
        <title>Four novel species of enterococci isolated from chicken manure.</title>
        <authorList>
            <person name="Van Tyne D."/>
        </authorList>
    </citation>
    <scope>NUCLEOTIDE SEQUENCE [LARGE SCALE GENOMIC DNA]</scope>
    <source>
        <strain evidence="9">JM9A</strain>
    </source>
</reference>
<evidence type="ECO:0000256" key="3">
    <source>
        <dbReference type="ARBA" id="ARBA00022679"/>
    </source>
</evidence>
<keyword evidence="3 6" id="KW-0808">Transferase</keyword>
<dbReference type="EMBL" id="MAEI02000001">
    <property type="protein sequence ID" value="MEO1781317.1"/>
    <property type="molecule type" value="Genomic_DNA"/>
</dbReference>
<name>A0ABV0F2P0_9ENTE</name>
<dbReference type="InterPro" id="IPR029063">
    <property type="entry name" value="SAM-dependent_MTases_sf"/>
</dbReference>
<evidence type="ECO:0000259" key="7">
    <source>
        <dbReference type="PROSITE" id="PS51686"/>
    </source>
</evidence>
<dbReference type="InterPro" id="IPR027391">
    <property type="entry name" value="Nol1_Nop2_Fmu_2"/>
</dbReference>
<evidence type="ECO:0000313" key="8">
    <source>
        <dbReference type="EMBL" id="MEO1781317.1"/>
    </source>
</evidence>
<dbReference type="Proteomes" id="UP001429357">
    <property type="component" value="Unassembled WGS sequence"/>
</dbReference>
<keyword evidence="4 6" id="KW-0949">S-adenosyl-L-methionine</keyword>
<feature type="active site" description="Nucleophile" evidence="6">
    <location>
        <position position="230"/>
    </location>
</feature>
<dbReference type="Pfam" id="PF01189">
    <property type="entry name" value="Methyltr_RsmB-F"/>
    <property type="match status" value="1"/>
</dbReference>
<dbReference type="Pfam" id="PF17125">
    <property type="entry name" value="Methyltr_RsmF_N"/>
    <property type="match status" value="1"/>
</dbReference>
<dbReference type="InterPro" id="IPR031340">
    <property type="entry name" value="RsmF_methylt_CI"/>
</dbReference>
<keyword evidence="1" id="KW-0963">Cytoplasm</keyword>
<sequence length="462" mass="50170">MELPKPFIEKYSKLLGDEAPAFLAAIATGTPQKAFRVNSLKPAYRQMLTQFGPEELIPAPFGEESYLGAVGGHSLLHQAGYVYSQEPSAMIVAAIAQAQPGEKVLDLCAAPGGKSTQLAAQMQNQGLLVANEIFSKRAKILSENLERWGATNCLVTNHAPAELVPKFSGFFDRIVVDAPCSGEGMFRKDPVAVAEWQADTPAKCAARQKEILTAAVAMLAPEGELIYSTCTFAPEENEAIISWLVTNFPLTIIPLAIEGTANGRPEWGSVPGLEGTVRLWPQQGQGEGHFAAKLRFHGVNPTPKVATKTKKAKHKKAEKTPLSKELEPLWQAFTKEFPLPNQTGRPERFGDYIWWVPESAPDLRGIRVLRSGVQMAQVKKNRLEPAFNLAMTAPAVAASQRLAITLADWQKYVAGATFTASGNAGWVLLTVADIPVGFGKQVQGVVKNFYPKGLRFVVDPLK</sequence>
<dbReference type="PANTHER" id="PTHR22807:SF30">
    <property type="entry name" value="28S RRNA (CYTOSINE(4447)-C(5))-METHYLTRANSFERASE-RELATED"/>
    <property type="match status" value="1"/>
</dbReference>
<dbReference type="InterPro" id="IPR049560">
    <property type="entry name" value="MeTrfase_RsmB-F_NOP2_cat"/>
</dbReference>
<dbReference type="CDD" id="cd21147">
    <property type="entry name" value="RsmF_methylt_CTD1"/>
    <property type="match status" value="1"/>
</dbReference>
<dbReference type="Gene3D" id="3.40.50.150">
    <property type="entry name" value="Vaccinia Virus protein VP39"/>
    <property type="match status" value="1"/>
</dbReference>
<comment type="similarity">
    <text evidence="6">Belongs to the class I-like SAM-binding methyltransferase superfamily. RsmB/NOP family.</text>
</comment>
<reference evidence="8 9" key="2">
    <citation type="submission" date="2024-02" db="EMBL/GenBank/DDBJ databases">
        <title>The Genome Sequence of Enterococcus diestrammenae JM9A.</title>
        <authorList>
            <person name="Earl A."/>
            <person name="Manson A."/>
            <person name="Gilmore M."/>
            <person name="Sanders J."/>
            <person name="Shea T."/>
            <person name="Howe W."/>
            <person name="Livny J."/>
            <person name="Cuomo C."/>
            <person name="Neafsey D."/>
            <person name="Birren B."/>
        </authorList>
    </citation>
    <scope>NUCLEOTIDE SEQUENCE [LARGE SCALE GENOMIC DNA]</scope>
    <source>
        <strain evidence="8 9">JM9A</strain>
    </source>
</reference>
<dbReference type="Gene3D" id="3.30.70.1170">
    <property type="entry name" value="Sun protein, domain 3"/>
    <property type="match status" value="1"/>
</dbReference>
<evidence type="ECO:0000256" key="1">
    <source>
        <dbReference type="ARBA" id="ARBA00022490"/>
    </source>
</evidence>
<feature type="binding site" evidence="6">
    <location>
        <position position="177"/>
    </location>
    <ligand>
        <name>S-adenosyl-L-methionine</name>
        <dbReference type="ChEBI" id="CHEBI:59789"/>
    </ligand>
</feature>
<organism evidence="8 9">
    <name type="scientific">Enterococcus diestrammenae</name>
    <dbReference type="NCBI Taxonomy" id="1155073"/>
    <lineage>
        <taxon>Bacteria</taxon>
        <taxon>Bacillati</taxon>
        <taxon>Bacillota</taxon>
        <taxon>Bacilli</taxon>
        <taxon>Lactobacillales</taxon>
        <taxon>Enterococcaceae</taxon>
        <taxon>Enterococcus</taxon>
    </lineage>
</organism>
<dbReference type="PANTHER" id="PTHR22807">
    <property type="entry name" value="NOP2 YEAST -RELATED NOL1/NOP2/FMU SUN DOMAIN-CONTAINING"/>
    <property type="match status" value="1"/>
</dbReference>
<dbReference type="PROSITE" id="PS51686">
    <property type="entry name" value="SAM_MT_RSMB_NOP"/>
    <property type="match status" value="1"/>
</dbReference>
<comment type="caution">
    <text evidence="8">The sequence shown here is derived from an EMBL/GenBank/DDBJ whole genome shotgun (WGS) entry which is preliminary data.</text>
</comment>
<feature type="binding site" evidence="6">
    <location>
        <position position="132"/>
    </location>
    <ligand>
        <name>S-adenosyl-L-methionine</name>
        <dbReference type="ChEBI" id="CHEBI:59789"/>
    </ligand>
</feature>
<dbReference type="InterPro" id="IPR031341">
    <property type="entry name" value="Methyltr_RsmF_N"/>
</dbReference>
<feature type="binding site" evidence="6">
    <location>
        <begin position="108"/>
        <end position="114"/>
    </location>
    <ligand>
        <name>S-adenosyl-L-methionine</name>
        <dbReference type="ChEBI" id="CHEBI:59789"/>
    </ligand>
</feature>